<feature type="non-terminal residue" evidence="2">
    <location>
        <position position="1"/>
    </location>
</feature>
<sequence length="129" mass="14619">MDVDSQPNELQRIQDLWLEDGNIVIQAETSNQFRVYRGVLAARSPVFRDMFSFPQPPDPELVDGCPLVSLPDPAPHVTVFLRAIFDSSFFGAFSAPTEYSIIVGCLRLSHKYEVDYLRRRALVHLSSGY</sequence>
<dbReference type="Pfam" id="PF00651">
    <property type="entry name" value="BTB"/>
    <property type="match status" value="1"/>
</dbReference>
<dbReference type="InterPro" id="IPR000210">
    <property type="entry name" value="BTB/POZ_dom"/>
</dbReference>
<dbReference type="InterPro" id="IPR011333">
    <property type="entry name" value="SKP1/BTB/POZ_sf"/>
</dbReference>
<dbReference type="SUPFAM" id="SSF54695">
    <property type="entry name" value="POZ domain"/>
    <property type="match status" value="1"/>
</dbReference>
<proteinExistence type="predicted"/>
<name>A0AAD7JEW5_9AGAR</name>
<evidence type="ECO:0000313" key="3">
    <source>
        <dbReference type="Proteomes" id="UP001215280"/>
    </source>
</evidence>
<dbReference type="PROSITE" id="PS50097">
    <property type="entry name" value="BTB"/>
    <property type="match status" value="1"/>
</dbReference>
<protein>
    <recommendedName>
        <fullName evidence="1">BTB domain-containing protein</fullName>
    </recommendedName>
</protein>
<keyword evidence="3" id="KW-1185">Reference proteome</keyword>
<accession>A0AAD7JEW5</accession>
<evidence type="ECO:0000313" key="2">
    <source>
        <dbReference type="EMBL" id="KAJ7761196.1"/>
    </source>
</evidence>
<reference evidence="2" key="1">
    <citation type="submission" date="2023-03" db="EMBL/GenBank/DDBJ databases">
        <title>Massive genome expansion in bonnet fungi (Mycena s.s.) driven by repeated elements and novel gene families across ecological guilds.</title>
        <authorList>
            <consortium name="Lawrence Berkeley National Laboratory"/>
            <person name="Harder C.B."/>
            <person name="Miyauchi S."/>
            <person name="Viragh M."/>
            <person name="Kuo A."/>
            <person name="Thoen E."/>
            <person name="Andreopoulos B."/>
            <person name="Lu D."/>
            <person name="Skrede I."/>
            <person name="Drula E."/>
            <person name="Henrissat B."/>
            <person name="Morin E."/>
            <person name="Kohler A."/>
            <person name="Barry K."/>
            <person name="LaButti K."/>
            <person name="Morin E."/>
            <person name="Salamov A."/>
            <person name="Lipzen A."/>
            <person name="Mereny Z."/>
            <person name="Hegedus B."/>
            <person name="Baldrian P."/>
            <person name="Stursova M."/>
            <person name="Weitz H."/>
            <person name="Taylor A."/>
            <person name="Grigoriev I.V."/>
            <person name="Nagy L.G."/>
            <person name="Martin F."/>
            <person name="Kauserud H."/>
        </authorList>
    </citation>
    <scope>NUCLEOTIDE SEQUENCE</scope>
    <source>
        <strain evidence="2">CBHHK188m</strain>
    </source>
</reference>
<dbReference type="AlphaFoldDB" id="A0AAD7JEW5"/>
<gene>
    <name evidence="2" type="ORF">DFH07DRAFT_883716</name>
</gene>
<dbReference type="Proteomes" id="UP001215280">
    <property type="component" value="Unassembled WGS sequence"/>
</dbReference>
<feature type="domain" description="BTB" evidence="1">
    <location>
        <begin position="21"/>
        <end position="97"/>
    </location>
</feature>
<dbReference type="Gene3D" id="3.30.710.10">
    <property type="entry name" value="Potassium Channel Kv1.1, Chain A"/>
    <property type="match status" value="1"/>
</dbReference>
<organism evidence="2 3">
    <name type="scientific">Mycena maculata</name>
    <dbReference type="NCBI Taxonomy" id="230809"/>
    <lineage>
        <taxon>Eukaryota</taxon>
        <taxon>Fungi</taxon>
        <taxon>Dikarya</taxon>
        <taxon>Basidiomycota</taxon>
        <taxon>Agaricomycotina</taxon>
        <taxon>Agaricomycetes</taxon>
        <taxon>Agaricomycetidae</taxon>
        <taxon>Agaricales</taxon>
        <taxon>Marasmiineae</taxon>
        <taxon>Mycenaceae</taxon>
        <taxon>Mycena</taxon>
    </lineage>
</organism>
<comment type="caution">
    <text evidence="2">The sequence shown here is derived from an EMBL/GenBank/DDBJ whole genome shotgun (WGS) entry which is preliminary data.</text>
</comment>
<dbReference type="EMBL" id="JARJLG010000046">
    <property type="protein sequence ID" value="KAJ7761196.1"/>
    <property type="molecule type" value="Genomic_DNA"/>
</dbReference>
<evidence type="ECO:0000259" key="1">
    <source>
        <dbReference type="PROSITE" id="PS50097"/>
    </source>
</evidence>